<keyword evidence="3" id="KW-1185">Reference proteome</keyword>
<dbReference type="AlphaFoldDB" id="A0A3E0HPQ9"/>
<reference evidence="2 3" key="1">
    <citation type="submission" date="2018-08" db="EMBL/GenBank/DDBJ databases">
        <title>Genomic Encyclopedia of Archaeal and Bacterial Type Strains, Phase II (KMG-II): from individual species to whole genera.</title>
        <authorList>
            <person name="Goeker M."/>
        </authorList>
    </citation>
    <scope>NUCLEOTIDE SEQUENCE [LARGE SCALE GENOMIC DNA]</scope>
    <source>
        <strain evidence="2 3">DSM 45791</strain>
    </source>
</reference>
<sequence length="160" mass="18206">MADVIGLDADARRRNRGWTWVLTVIFGALAVVSALVGSRDHWWFVGVTGGIGLLAFCYMVDRGYARTILTAEGMRFRTFFGRRSVPWDQVVRIEKRCHRARSGGWWDIWVVRRRGRALRIPGGFTGTSRITADFDAKLTVIRSYWSRARSGGQAVDVPWE</sequence>
<keyword evidence="1" id="KW-0812">Transmembrane</keyword>
<keyword evidence="1" id="KW-0472">Membrane</keyword>
<evidence type="ECO:0000256" key="1">
    <source>
        <dbReference type="SAM" id="Phobius"/>
    </source>
</evidence>
<organism evidence="2 3">
    <name type="scientific">Kutzneria buriramensis</name>
    <dbReference type="NCBI Taxonomy" id="1045776"/>
    <lineage>
        <taxon>Bacteria</taxon>
        <taxon>Bacillati</taxon>
        <taxon>Actinomycetota</taxon>
        <taxon>Actinomycetes</taxon>
        <taxon>Pseudonocardiales</taxon>
        <taxon>Pseudonocardiaceae</taxon>
        <taxon>Kutzneria</taxon>
    </lineage>
</organism>
<protein>
    <submittedName>
        <fullName evidence="2">PH (Pleckstrin Homology) domain-containing protein</fullName>
    </submittedName>
</protein>
<proteinExistence type="predicted"/>
<feature type="transmembrane region" description="Helical" evidence="1">
    <location>
        <begin position="42"/>
        <end position="60"/>
    </location>
</feature>
<feature type="transmembrane region" description="Helical" evidence="1">
    <location>
        <begin position="17"/>
        <end position="36"/>
    </location>
</feature>
<comment type="caution">
    <text evidence="2">The sequence shown here is derived from an EMBL/GenBank/DDBJ whole genome shotgun (WGS) entry which is preliminary data.</text>
</comment>
<dbReference type="OrthoDB" id="5194605at2"/>
<dbReference type="Proteomes" id="UP000256269">
    <property type="component" value="Unassembled WGS sequence"/>
</dbReference>
<dbReference type="EMBL" id="QUNO01000005">
    <property type="protein sequence ID" value="REH48542.1"/>
    <property type="molecule type" value="Genomic_DNA"/>
</dbReference>
<name>A0A3E0HPQ9_9PSEU</name>
<gene>
    <name evidence="2" type="ORF">BCF44_105401</name>
</gene>
<keyword evidence="1" id="KW-1133">Transmembrane helix</keyword>
<evidence type="ECO:0000313" key="3">
    <source>
        <dbReference type="Proteomes" id="UP000256269"/>
    </source>
</evidence>
<dbReference type="RefSeq" id="WP_116175294.1">
    <property type="nucleotide sequence ID" value="NZ_CP144375.1"/>
</dbReference>
<accession>A0A3E0HPQ9</accession>
<evidence type="ECO:0000313" key="2">
    <source>
        <dbReference type="EMBL" id="REH48542.1"/>
    </source>
</evidence>